<keyword evidence="2" id="KW-0732">Signal</keyword>
<keyword evidence="4" id="KW-1185">Reference proteome</keyword>
<organism evidence="3 4">
    <name type="scientific">Colletotrichum lupini</name>
    <dbReference type="NCBI Taxonomy" id="145971"/>
    <lineage>
        <taxon>Eukaryota</taxon>
        <taxon>Fungi</taxon>
        <taxon>Dikarya</taxon>
        <taxon>Ascomycota</taxon>
        <taxon>Pezizomycotina</taxon>
        <taxon>Sordariomycetes</taxon>
        <taxon>Hypocreomycetidae</taxon>
        <taxon>Glomerellales</taxon>
        <taxon>Glomerellaceae</taxon>
        <taxon>Colletotrichum</taxon>
        <taxon>Colletotrichum acutatum species complex</taxon>
    </lineage>
</organism>
<proteinExistence type="predicted"/>
<accession>A0A9Q8T2R1</accession>
<reference evidence="3" key="1">
    <citation type="journal article" date="2021" name="Mol. Plant Microbe Interact.">
        <title>Complete Genome Sequence of the Plant-Pathogenic Fungus Colletotrichum lupini.</title>
        <authorList>
            <person name="Baroncelli R."/>
            <person name="Pensec F."/>
            <person name="Da Lio D."/>
            <person name="Boufleur T."/>
            <person name="Vicente I."/>
            <person name="Sarrocco S."/>
            <person name="Picot A."/>
            <person name="Baraldi E."/>
            <person name="Sukno S."/>
            <person name="Thon M."/>
            <person name="Le Floch G."/>
        </authorList>
    </citation>
    <scope>NUCLEOTIDE SEQUENCE</scope>
    <source>
        <strain evidence="3">IMI 504893</strain>
    </source>
</reference>
<protein>
    <submittedName>
        <fullName evidence="3">Uncharacterized protein</fullName>
    </submittedName>
</protein>
<feature type="chain" id="PRO_5040132223" evidence="2">
    <location>
        <begin position="23"/>
        <end position="181"/>
    </location>
</feature>
<dbReference type="AlphaFoldDB" id="A0A9Q8T2R1"/>
<name>A0A9Q8T2R1_9PEZI</name>
<feature type="compositionally biased region" description="Polar residues" evidence="1">
    <location>
        <begin position="170"/>
        <end position="181"/>
    </location>
</feature>
<dbReference type="RefSeq" id="XP_049149668.1">
    <property type="nucleotide sequence ID" value="XM_049292522.1"/>
</dbReference>
<dbReference type="EMBL" id="CP019479">
    <property type="protein sequence ID" value="UQC88062.1"/>
    <property type="molecule type" value="Genomic_DNA"/>
</dbReference>
<evidence type="ECO:0000313" key="4">
    <source>
        <dbReference type="Proteomes" id="UP000830671"/>
    </source>
</evidence>
<sequence>MPISSIIPLVFLFITPCPSWLSSPTSVVLLLLTSSQIRFPQSISHPFILPLPPLHLELSRPRPFTVLHCRRKNNTQQSIPIPTLTTPCRDYKTISYNHNKQHRQHPSNRSQSTIPVDSSRQLTIFFDDQHSSSSSAQSLTQRRYYASADIDRSQLFGDNIIQPSPLLPQPSGTSSFPIFGQ</sequence>
<feature type="region of interest" description="Disordered" evidence="1">
    <location>
        <begin position="161"/>
        <end position="181"/>
    </location>
</feature>
<dbReference type="GeneID" id="73347532"/>
<dbReference type="KEGG" id="clup:CLUP02_13584"/>
<evidence type="ECO:0000256" key="1">
    <source>
        <dbReference type="SAM" id="MobiDB-lite"/>
    </source>
</evidence>
<feature type="signal peptide" evidence="2">
    <location>
        <begin position="1"/>
        <end position="22"/>
    </location>
</feature>
<gene>
    <name evidence="3" type="ORF">CLUP02_13584</name>
</gene>
<evidence type="ECO:0000313" key="3">
    <source>
        <dbReference type="EMBL" id="UQC88062.1"/>
    </source>
</evidence>
<dbReference type="Proteomes" id="UP000830671">
    <property type="component" value="Chromosome 7"/>
</dbReference>
<evidence type="ECO:0000256" key="2">
    <source>
        <dbReference type="SAM" id="SignalP"/>
    </source>
</evidence>